<dbReference type="AlphaFoldDB" id="A0A9W9ZLL2"/>
<protein>
    <submittedName>
        <fullName evidence="1">Uncharacterized protein</fullName>
    </submittedName>
</protein>
<comment type="caution">
    <text evidence="1">The sequence shown here is derived from an EMBL/GenBank/DDBJ whole genome shotgun (WGS) entry which is preliminary data.</text>
</comment>
<proteinExistence type="predicted"/>
<gene>
    <name evidence="1" type="ORF">OS493_036257</name>
</gene>
<sequence>MVHHHSRKPFTLRDVTAELQRSLEQHDVSQFDASTILWQYRSGSLQYITDKQPFLYLRVSNSWKESLAHLARGWQVSLVRVMSQVGKDSLLEQMKQFRDNTAAKRCQS</sequence>
<dbReference type="EMBL" id="MU825932">
    <property type="protein sequence ID" value="KAJ7382224.1"/>
    <property type="molecule type" value="Genomic_DNA"/>
</dbReference>
<keyword evidence="2" id="KW-1185">Reference proteome</keyword>
<dbReference type="Proteomes" id="UP001163046">
    <property type="component" value="Unassembled WGS sequence"/>
</dbReference>
<organism evidence="1 2">
    <name type="scientific">Desmophyllum pertusum</name>
    <dbReference type="NCBI Taxonomy" id="174260"/>
    <lineage>
        <taxon>Eukaryota</taxon>
        <taxon>Metazoa</taxon>
        <taxon>Cnidaria</taxon>
        <taxon>Anthozoa</taxon>
        <taxon>Hexacorallia</taxon>
        <taxon>Scleractinia</taxon>
        <taxon>Caryophylliina</taxon>
        <taxon>Caryophylliidae</taxon>
        <taxon>Desmophyllum</taxon>
    </lineage>
</organism>
<evidence type="ECO:0000313" key="1">
    <source>
        <dbReference type="EMBL" id="KAJ7382224.1"/>
    </source>
</evidence>
<name>A0A9W9ZLL2_9CNID</name>
<accession>A0A9W9ZLL2</accession>
<evidence type="ECO:0000313" key="2">
    <source>
        <dbReference type="Proteomes" id="UP001163046"/>
    </source>
</evidence>
<reference evidence="1" key="1">
    <citation type="submission" date="2023-01" db="EMBL/GenBank/DDBJ databases">
        <title>Genome assembly of the deep-sea coral Lophelia pertusa.</title>
        <authorList>
            <person name="Herrera S."/>
            <person name="Cordes E."/>
        </authorList>
    </citation>
    <scope>NUCLEOTIDE SEQUENCE</scope>
    <source>
        <strain evidence="1">USNM1676648</strain>
        <tissue evidence="1">Polyp</tissue>
    </source>
</reference>